<feature type="compositionally biased region" description="Basic residues" evidence="1">
    <location>
        <begin position="131"/>
        <end position="140"/>
    </location>
</feature>
<feature type="region of interest" description="Disordered" evidence="1">
    <location>
        <begin position="1"/>
        <end position="201"/>
    </location>
</feature>
<accession>A0AAN8I7Y7</accession>
<dbReference type="AlphaFoldDB" id="A0AAN8I7Y7"/>
<feature type="compositionally biased region" description="Low complexity" evidence="1">
    <location>
        <begin position="71"/>
        <end position="93"/>
    </location>
</feature>
<feature type="compositionally biased region" description="Basic and acidic residues" evidence="1">
    <location>
        <begin position="44"/>
        <end position="58"/>
    </location>
</feature>
<gene>
    <name evidence="2" type="ORF">OHC33_000600</name>
</gene>
<feature type="compositionally biased region" description="Acidic residues" evidence="1">
    <location>
        <begin position="98"/>
        <end position="111"/>
    </location>
</feature>
<dbReference type="EMBL" id="JAKLMC020000001">
    <property type="protein sequence ID" value="KAK5958757.1"/>
    <property type="molecule type" value="Genomic_DNA"/>
</dbReference>
<keyword evidence="3" id="KW-1185">Reference proteome</keyword>
<feature type="compositionally biased region" description="Polar residues" evidence="1">
    <location>
        <begin position="166"/>
        <end position="195"/>
    </location>
</feature>
<comment type="caution">
    <text evidence="2">The sequence shown here is derived from an EMBL/GenBank/DDBJ whole genome shotgun (WGS) entry which is preliminary data.</text>
</comment>
<evidence type="ECO:0000313" key="2">
    <source>
        <dbReference type="EMBL" id="KAK5958757.1"/>
    </source>
</evidence>
<feature type="compositionally biased region" description="Basic and acidic residues" evidence="1">
    <location>
        <begin position="20"/>
        <end position="29"/>
    </location>
</feature>
<evidence type="ECO:0000313" key="3">
    <source>
        <dbReference type="Proteomes" id="UP001316803"/>
    </source>
</evidence>
<name>A0AAN8I7Y7_9EURO</name>
<dbReference type="Proteomes" id="UP001316803">
    <property type="component" value="Unassembled WGS sequence"/>
</dbReference>
<sequence>MRSFPREAPKASSSKKKHGSAKDNARSSPDKLQGQELKIRGCAKVKEKAHQEDVRQDLRSPAQKRQQIPASPLSKKPISSSVPKPTPKPTTTQKKSEEEEASDLEEGEILEETQSLDLSNDEDEHEQKHTGPARHHKNRHFANPFGDVRPRPPLQRVSPNKKDGTQQKGRTYGSTAAASSPRSTQSRRQYTNSFTGDLAKSKWVSEQHVGLLY</sequence>
<reference evidence="2 3" key="1">
    <citation type="submission" date="2022-12" db="EMBL/GenBank/DDBJ databases">
        <title>Genomic features and morphological characterization of a novel Knufia sp. strain isolated from spacecraft assembly facility.</title>
        <authorList>
            <person name="Teixeira M."/>
            <person name="Chander A.M."/>
            <person name="Stajich J.E."/>
            <person name="Venkateswaran K."/>
        </authorList>
    </citation>
    <scope>NUCLEOTIDE SEQUENCE [LARGE SCALE GENOMIC DNA]</scope>
    <source>
        <strain evidence="2 3">FJI-L2-BK-P2</strain>
    </source>
</reference>
<proteinExistence type="predicted"/>
<organism evidence="2 3">
    <name type="scientific">Knufia fluminis</name>
    <dbReference type="NCBI Taxonomy" id="191047"/>
    <lineage>
        <taxon>Eukaryota</taxon>
        <taxon>Fungi</taxon>
        <taxon>Dikarya</taxon>
        <taxon>Ascomycota</taxon>
        <taxon>Pezizomycotina</taxon>
        <taxon>Eurotiomycetes</taxon>
        <taxon>Chaetothyriomycetidae</taxon>
        <taxon>Chaetothyriales</taxon>
        <taxon>Trichomeriaceae</taxon>
        <taxon>Knufia</taxon>
    </lineage>
</organism>
<protein>
    <submittedName>
        <fullName evidence="2">Uncharacterized protein</fullName>
    </submittedName>
</protein>
<evidence type="ECO:0000256" key="1">
    <source>
        <dbReference type="SAM" id="MobiDB-lite"/>
    </source>
</evidence>